<dbReference type="STRING" id="927083.DB32_002183"/>
<dbReference type="RefSeq" id="WP_157068935.1">
    <property type="nucleotide sequence ID" value="NZ_CP011125.1"/>
</dbReference>
<dbReference type="KEGG" id="samy:DB32_002183"/>
<keyword evidence="2" id="KW-1185">Reference proteome</keyword>
<accession>A0A0F6SEE1</accession>
<organism evidence="1 2">
    <name type="scientific">Sandaracinus amylolyticus</name>
    <dbReference type="NCBI Taxonomy" id="927083"/>
    <lineage>
        <taxon>Bacteria</taxon>
        <taxon>Pseudomonadati</taxon>
        <taxon>Myxococcota</taxon>
        <taxon>Polyangia</taxon>
        <taxon>Polyangiales</taxon>
        <taxon>Sandaracinaceae</taxon>
        <taxon>Sandaracinus</taxon>
    </lineage>
</organism>
<dbReference type="EMBL" id="CP011125">
    <property type="protein sequence ID" value="AKF05034.1"/>
    <property type="molecule type" value="Genomic_DNA"/>
</dbReference>
<sequence length="220" mass="24093">MPRKLGSDESLDSLEDEILFTRAALEADEDAADLLTRSDDWLSLVDAARARDRSARIAEASASALRAVANGRLDDACADFGRRLALEAPRSSARWTRFFDTAPSAWVARALSRQVASVKAWLTISGDALLDAHRAPLARWSDAAQAALDRTAASAQVRGAARVGREELALDLTRERDGLHAALVARAAERGLPRDWPARFFRIEDRRRRRADEDPAPAPA</sequence>
<dbReference type="OrthoDB" id="5510093at2"/>
<reference evidence="1 2" key="1">
    <citation type="submission" date="2015-03" db="EMBL/GenBank/DDBJ databases">
        <title>Genome assembly of Sandaracinus amylolyticus DSM 53668.</title>
        <authorList>
            <person name="Sharma G."/>
            <person name="Subramanian S."/>
        </authorList>
    </citation>
    <scope>NUCLEOTIDE SEQUENCE [LARGE SCALE GENOMIC DNA]</scope>
    <source>
        <strain evidence="1 2">DSM 53668</strain>
    </source>
</reference>
<proteinExistence type="predicted"/>
<protein>
    <submittedName>
        <fullName evidence="1">Uncharacterized protein</fullName>
    </submittedName>
</protein>
<gene>
    <name evidence="1" type="ORF">DB32_002183</name>
</gene>
<dbReference type="Proteomes" id="UP000034883">
    <property type="component" value="Chromosome"/>
</dbReference>
<name>A0A0F6SEE1_9BACT</name>
<evidence type="ECO:0000313" key="2">
    <source>
        <dbReference type="Proteomes" id="UP000034883"/>
    </source>
</evidence>
<dbReference type="AlphaFoldDB" id="A0A0F6SEE1"/>
<evidence type="ECO:0000313" key="1">
    <source>
        <dbReference type="EMBL" id="AKF05034.1"/>
    </source>
</evidence>